<dbReference type="InterPro" id="IPR007024">
    <property type="entry name" value="BLUF_domain"/>
</dbReference>
<reference evidence="2 5" key="2">
    <citation type="submission" date="2018-01" db="EMBL/GenBank/DDBJ databases">
        <title>Complete genome sequence of Caulobacter flavus RHGG3.</title>
        <authorList>
            <person name="Yang E."/>
        </authorList>
    </citation>
    <scope>NUCLEOTIDE SEQUENCE [LARGE SCALE GENOMIC DNA]</scope>
    <source>
        <strain evidence="2 5">RHGG3</strain>
    </source>
</reference>
<reference evidence="3 4" key="1">
    <citation type="submission" date="2017-12" db="EMBL/GenBank/DDBJ databases">
        <title>The genome sequence of Caulobacter flavus CGMCC1 15093.</title>
        <authorList>
            <person name="Gao J."/>
            <person name="Mao X."/>
            <person name="Sun J."/>
        </authorList>
    </citation>
    <scope>NUCLEOTIDE SEQUENCE [LARGE SCALE GENOMIC DNA]</scope>
    <source>
        <strain evidence="3 4">CGMCC1 15093</strain>
    </source>
</reference>
<dbReference type="GO" id="GO:0009882">
    <property type="term" value="F:blue light photoreceptor activity"/>
    <property type="evidence" value="ECO:0007669"/>
    <property type="project" value="InterPro"/>
</dbReference>
<protein>
    <recommendedName>
        <fullName evidence="1">BLUF domain-containing protein</fullName>
    </recommendedName>
</protein>
<dbReference type="RefSeq" id="WP_101715542.1">
    <property type="nucleotide sequence ID" value="NZ_CP026100.1"/>
</dbReference>
<dbReference type="KEGG" id="cfh:C1707_22850"/>
<dbReference type="EMBL" id="CP026100">
    <property type="protein sequence ID" value="AYV48869.1"/>
    <property type="molecule type" value="Genomic_DNA"/>
</dbReference>
<evidence type="ECO:0000313" key="5">
    <source>
        <dbReference type="Proteomes" id="UP000281192"/>
    </source>
</evidence>
<dbReference type="Proteomes" id="UP000234483">
    <property type="component" value="Unassembled WGS sequence"/>
</dbReference>
<accession>A0A2N5CLN1</accession>
<evidence type="ECO:0000259" key="1">
    <source>
        <dbReference type="PROSITE" id="PS50925"/>
    </source>
</evidence>
<dbReference type="SUPFAM" id="SSF54975">
    <property type="entry name" value="Acylphosphatase/BLUF domain-like"/>
    <property type="match status" value="1"/>
</dbReference>
<organism evidence="3 4">
    <name type="scientific">Caulobacter flavus</name>
    <dbReference type="NCBI Taxonomy" id="1679497"/>
    <lineage>
        <taxon>Bacteria</taxon>
        <taxon>Pseudomonadati</taxon>
        <taxon>Pseudomonadota</taxon>
        <taxon>Alphaproteobacteria</taxon>
        <taxon>Caulobacterales</taxon>
        <taxon>Caulobacteraceae</taxon>
        <taxon>Caulobacter</taxon>
    </lineage>
</organism>
<dbReference type="Pfam" id="PF04940">
    <property type="entry name" value="BLUF"/>
    <property type="match status" value="1"/>
</dbReference>
<evidence type="ECO:0000313" key="2">
    <source>
        <dbReference type="EMBL" id="AYV48869.1"/>
    </source>
</evidence>
<dbReference type="OrthoDB" id="196105at2"/>
<proteinExistence type="predicted"/>
<feature type="domain" description="BLUF" evidence="1">
    <location>
        <begin position="10"/>
        <end position="102"/>
    </location>
</feature>
<dbReference type="EMBL" id="PJRQ01000051">
    <property type="protein sequence ID" value="PLR06674.1"/>
    <property type="molecule type" value="Genomic_DNA"/>
</dbReference>
<sequence>MTDPLARRGLYRLVYASRATDPAAIDETLRAVVAKSIQNNRLDDITGFLAAGEGRFLQVLEGPGQTVAQAYARIGADPRHDEIALIADGPAERRLFSDWNMGQRRLEAQDASALSAVGLEHFTPAGLDGERAIRLLSLLGARHLR</sequence>
<dbReference type="SMART" id="SM01034">
    <property type="entry name" value="BLUF"/>
    <property type="match status" value="1"/>
</dbReference>
<gene>
    <name evidence="2" type="ORF">C1707_22850</name>
    <name evidence="3" type="ORF">CFHF_24530</name>
</gene>
<dbReference type="PROSITE" id="PS50925">
    <property type="entry name" value="BLUF"/>
    <property type="match status" value="1"/>
</dbReference>
<evidence type="ECO:0000313" key="4">
    <source>
        <dbReference type="Proteomes" id="UP000234483"/>
    </source>
</evidence>
<dbReference type="InterPro" id="IPR036046">
    <property type="entry name" value="Acylphosphatase-like_dom_sf"/>
</dbReference>
<dbReference type="Gene3D" id="3.30.70.100">
    <property type="match status" value="1"/>
</dbReference>
<evidence type="ECO:0000313" key="3">
    <source>
        <dbReference type="EMBL" id="PLR06674.1"/>
    </source>
</evidence>
<dbReference type="GO" id="GO:0071949">
    <property type="term" value="F:FAD binding"/>
    <property type="evidence" value="ECO:0007669"/>
    <property type="project" value="InterPro"/>
</dbReference>
<keyword evidence="5" id="KW-1185">Reference proteome</keyword>
<dbReference type="Proteomes" id="UP000281192">
    <property type="component" value="Chromosome"/>
</dbReference>
<dbReference type="AlphaFoldDB" id="A0A2N5CLN1"/>
<name>A0A2N5CLN1_9CAUL</name>